<organism evidence="1 2">
    <name type="scientific">Taxus chinensis</name>
    <name type="common">Chinese yew</name>
    <name type="synonym">Taxus wallichiana var. chinensis</name>
    <dbReference type="NCBI Taxonomy" id="29808"/>
    <lineage>
        <taxon>Eukaryota</taxon>
        <taxon>Viridiplantae</taxon>
        <taxon>Streptophyta</taxon>
        <taxon>Embryophyta</taxon>
        <taxon>Tracheophyta</taxon>
        <taxon>Spermatophyta</taxon>
        <taxon>Pinopsida</taxon>
        <taxon>Pinidae</taxon>
        <taxon>Conifers II</taxon>
        <taxon>Cupressales</taxon>
        <taxon>Taxaceae</taxon>
        <taxon>Taxus</taxon>
    </lineage>
</organism>
<protein>
    <submittedName>
        <fullName evidence="1">Uncharacterized protein</fullName>
    </submittedName>
</protein>
<name>A0AA38CTD2_TAXCH</name>
<dbReference type="Proteomes" id="UP000824469">
    <property type="component" value="Unassembled WGS sequence"/>
</dbReference>
<comment type="caution">
    <text evidence="1">The sequence shown here is derived from an EMBL/GenBank/DDBJ whole genome shotgun (WGS) entry which is preliminary data.</text>
</comment>
<gene>
    <name evidence="1" type="ORF">KI387_009535</name>
</gene>
<dbReference type="EMBL" id="JAHRHJ020000008">
    <property type="protein sequence ID" value="KAH9305131.1"/>
    <property type="molecule type" value="Genomic_DNA"/>
</dbReference>
<dbReference type="AlphaFoldDB" id="A0AA38CTD2"/>
<proteinExistence type="predicted"/>
<evidence type="ECO:0000313" key="2">
    <source>
        <dbReference type="Proteomes" id="UP000824469"/>
    </source>
</evidence>
<reference evidence="1 2" key="1">
    <citation type="journal article" date="2021" name="Nat. Plants">
        <title>The Taxus genome provides insights into paclitaxel biosynthesis.</title>
        <authorList>
            <person name="Xiong X."/>
            <person name="Gou J."/>
            <person name="Liao Q."/>
            <person name="Li Y."/>
            <person name="Zhou Q."/>
            <person name="Bi G."/>
            <person name="Li C."/>
            <person name="Du R."/>
            <person name="Wang X."/>
            <person name="Sun T."/>
            <person name="Guo L."/>
            <person name="Liang H."/>
            <person name="Lu P."/>
            <person name="Wu Y."/>
            <person name="Zhang Z."/>
            <person name="Ro D.K."/>
            <person name="Shang Y."/>
            <person name="Huang S."/>
            <person name="Yan J."/>
        </authorList>
    </citation>
    <scope>NUCLEOTIDE SEQUENCE [LARGE SCALE GENOMIC DNA]</scope>
    <source>
        <strain evidence="1">Ta-2019</strain>
    </source>
</reference>
<sequence length="279" mass="31434">MPDLASGNTFFKGVQLFFLIKAFTSLKFVRDRSVVRNRFVVISPFPFLFLKGESREMGFCGNISQSRLRKIFQIGPGSICNTMECILGEIYLQGSSRARVNAENASAFVSNLLLIDKNKEDTILIARHIIWLKHVVGLEEAGSKFCMPSTFLRATNAGESDLDTRECLVELEKRNFVLWEFSATLHKKCRMKDLSPTYISPLDLDSLASPIGSAPSKISQLLVKGKTSYDFLQRAAKVGEVGRRFRKRKRNAEIVNDFVAHDMEQVDTGARVKVEVIEL</sequence>
<evidence type="ECO:0000313" key="1">
    <source>
        <dbReference type="EMBL" id="KAH9305131.1"/>
    </source>
</evidence>
<keyword evidence="2" id="KW-1185">Reference proteome</keyword>
<accession>A0AA38CTD2</accession>